<dbReference type="Gene3D" id="1.20.120.1490">
    <property type="match status" value="1"/>
</dbReference>
<accession>A0ABW9ZBR6</accession>
<dbReference type="EMBL" id="JAABLM010000003">
    <property type="protein sequence ID" value="NBL64213.1"/>
    <property type="molecule type" value="Genomic_DNA"/>
</dbReference>
<name>A0ABW9ZBR6_9FLAO</name>
<proteinExistence type="predicted"/>
<dbReference type="Proteomes" id="UP000798602">
    <property type="component" value="Unassembled WGS sequence"/>
</dbReference>
<reference evidence="2" key="1">
    <citation type="submission" date="2020-01" db="EMBL/GenBank/DDBJ databases">
        <title>Sphingomonas sp. strain CSW-10.</title>
        <authorList>
            <person name="Chen W.-M."/>
        </authorList>
    </citation>
    <scope>NUCLEOTIDE SEQUENCE [LARGE SCALE GENOMIC DNA]</scope>
    <source>
        <strain evidence="2">NST-5</strain>
    </source>
</reference>
<protein>
    <submittedName>
        <fullName evidence="1">Sensor of ECF-type sigma factor</fullName>
    </submittedName>
</protein>
<evidence type="ECO:0000313" key="1">
    <source>
        <dbReference type="EMBL" id="NBL64213.1"/>
    </source>
</evidence>
<comment type="caution">
    <text evidence="1">The sequence shown here is derived from an EMBL/GenBank/DDBJ whole genome shotgun (WGS) entry which is preliminary data.</text>
</comment>
<organism evidence="1 2">
    <name type="scientific">Flavobacterium ichthyis</name>
    <dbReference type="NCBI Taxonomy" id="2698827"/>
    <lineage>
        <taxon>Bacteria</taxon>
        <taxon>Pseudomonadati</taxon>
        <taxon>Bacteroidota</taxon>
        <taxon>Flavobacteriia</taxon>
        <taxon>Flavobacteriales</taxon>
        <taxon>Flavobacteriaceae</taxon>
        <taxon>Flavobacterium</taxon>
    </lineage>
</organism>
<sequence>MKNYITFILLMLNIVSFGQNDSKREQIKSLKTAFITSELSLTSDESSKFWPIYNAYDNEQFELRHKKMRPLGKKLANADQLSEKEAQNLLSEMQQIDDDLYQNRKKLMTNLRNVISPLKILKLKKAEDDFNRKLLRQYKKKD</sequence>
<dbReference type="RefSeq" id="WP_166536040.1">
    <property type="nucleotide sequence ID" value="NZ_JAABLM010000003.1"/>
</dbReference>
<evidence type="ECO:0000313" key="2">
    <source>
        <dbReference type="Proteomes" id="UP000798602"/>
    </source>
</evidence>
<keyword evidence="2" id="KW-1185">Reference proteome</keyword>
<gene>
    <name evidence="1" type="ORF">GV828_03240</name>
</gene>